<dbReference type="InterPro" id="IPR016454">
    <property type="entry name" value="Cysteine_dSase"/>
</dbReference>
<dbReference type="InterPro" id="IPR015424">
    <property type="entry name" value="PyrdxlP-dep_Trfase"/>
</dbReference>
<evidence type="ECO:0000256" key="1">
    <source>
        <dbReference type="ARBA" id="ARBA00001933"/>
    </source>
</evidence>
<evidence type="ECO:0000256" key="5">
    <source>
        <dbReference type="ARBA" id="ARBA00013558"/>
    </source>
</evidence>
<comment type="function">
    <text evidence="2">Catalyzes the removal of elemental sulfur atoms from cysteine to produce alanine. Seems to participate in the biosynthesis of the nitrogenase metalloclusters by providing the inorganic sulfur required for the Fe-S core formation.</text>
</comment>
<organism evidence="14 15">
    <name type="scientific">Sphingomonas naphthae</name>
    <dbReference type="NCBI Taxonomy" id="1813468"/>
    <lineage>
        <taxon>Bacteria</taxon>
        <taxon>Pseudomonadati</taxon>
        <taxon>Pseudomonadota</taxon>
        <taxon>Alphaproteobacteria</taxon>
        <taxon>Sphingomonadales</taxon>
        <taxon>Sphingomonadaceae</taxon>
        <taxon>Sphingomonas</taxon>
    </lineage>
</organism>
<comment type="similarity">
    <text evidence="3">Belongs to the class-V pyridoxal-phosphate-dependent aminotransferase family. NifS/IscS subfamily.</text>
</comment>
<evidence type="ECO:0000259" key="13">
    <source>
        <dbReference type="Pfam" id="PF00266"/>
    </source>
</evidence>
<feature type="domain" description="Aminotransferase class V" evidence="13">
    <location>
        <begin position="2"/>
        <end position="362"/>
    </location>
</feature>
<evidence type="ECO:0000256" key="2">
    <source>
        <dbReference type="ARBA" id="ARBA00003120"/>
    </source>
</evidence>
<dbReference type="Proteomes" id="UP001220395">
    <property type="component" value="Chromosome"/>
</dbReference>
<keyword evidence="9" id="KW-0408">Iron</keyword>
<reference evidence="14 15" key="1">
    <citation type="submission" date="2023-02" db="EMBL/GenBank/DDBJ databases">
        <title>Genome sequence of Sphingomonas naphthae.</title>
        <authorList>
            <person name="Kim S."/>
            <person name="Heo J."/>
            <person name="Kwon S.-W."/>
        </authorList>
    </citation>
    <scope>NUCLEOTIDE SEQUENCE [LARGE SCALE GENOMIC DNA]</scope>
    <source>
        <strain evidence="14 15">KACC 18716</strain>
    </source>
</reference>
<protein>
    <recommendedName>
        <fullName evidence="5">Cysteine desulfurase</fullName>
        <ecNumber evidence="4">2.8.1.7</ecNumber>
    </recommendedName>
</protein>
<evidence type="ECO:0000313" key="14">
    <source>
        <dbReference type="EMBL" id="WCT74922.1"/>
    </source>
</evidence>
<dbReference type="RefSeq" id="WP_273690359.1">
    <property type="nucleotide sequence ID" value="NZ_CP117411.1"/>
</dbReference>
<comment type="catalytic activity">
    <reaction evidence="11">
        <text>(sulfur carrier)-H + L-cysteine = (sulfur carrier)-SH + L-alanine</text>
        <dbReference type="Rhea" id="RHEA:43892"/>
        <dbReference type="Rhea" id="RHEA-COMP:14737"/>
        <dbReference type="Rhea" id="RHEA-COMP:14739"/>
        <dbReference type="ChEBI" id="CHEBI:29917"/>
        <dbReference type="ChEBI" id="CHEBI:35235"/>
        <dbReference type="ChEBI" id="CHEBI:57972"/>
        <dbReference type="ChEBI" id="CHEBI:64428"/>
        <dbReference type="EC" id="2.8.1.7"/>
    </reaction>
</comment>
<dbReference type="Pfam" id="PF00266">
    <property type="entry name" value="Aminotran_5"/>
    <property type="match status" value="1"/>
</dbReference>
<keyword evidence="6" id="KW-0808">Transferase</keyword>
<dbReference type="InterPro" id="IPR000192">
    <property type="entry name" value="Aminotrans_V_dom"/>
</dbReference>
<comment type="cofactor">
    <cofactor evidence="1 12">
        <name>pyridoxal 5'-phosphate</name>
        <dbReference type="ChEBI" id="CHEBI:597326"/>
    </cofactor>
</comment>
<accession>A0ABY7TQL8</accession>
<proteinExistence type="inferred from homology"/>
<keyword evidence="10" id="KW-0411">Iron-sulfur</keyword>
<dbReference type="EMBL" id="CP117411">
    <property type="protein sequence ID" value="WCT74922.1"/>
    <property type="molecule type" value="Genomic_DNA"/>
</dbReference>
<evidence type="ECO:0000256" key="4">
    <source>
        <dbReference type="ARBA" id="ARBA00012239"/>
    </source>
</evidence>
<evidence type="ECO:0000256" key="11">
    <source>
        <dbReference type="ARBA" id="ARBA00050776"/>
    </source>
</evidence>
<keyword evidence="15" id="KW-1185">Reference proteome</keyword>
<dbReference type="InterPro" id="IPR015422">
    <property type="entry name" value="PyrdxlP-dep_Trfase_small"/>
</dbReference>
<evidence type="ECO:0000256" key="6">
    <source>
        <dbReference type="ARBA" id="ARBA00022679"/>
    </source>
</evidence>
<evidence type="ECO:0000256" key="7">
    <source>
        <dbReference type="ARBA" id="ARBA00022723"/>
    </source>
</evidence>
<evidence type="ECO:0000256" key="10">
    <source>
        <dbReference type="ARBA" id="ARBA00023014"/>
    </source>
</evidence>
<keyword evidence="8" id="KW-0663">Pyridoxal phosphate</keyword>
<dbReference type="EC" id="2.8.1.7" evidence="4"/>
<evidence type="ECO:0000313" key="15">
    <source>
        <dbReference type="Proteomes" id="UP001220395"/>
    </source>
</evidence>
<evidence type="ECO:0000256" key="3">
    <source>
        <dbReference type="ARBA" id="ARBA00006490"/>
    </source>
</evidence>
<dbReference type="Gene3D" id="3.40.640.10">
    <property type="entry name" value="Type I PLP-dependent aspartate aminotransferase-like (Major domain)"/>
    <property type="match status" value="1"/>
</dbReference>
<dbReference type="Gene3D" id="3.90.1150.10">
    <property type="entry name" value="Aspartate Aminotransferase, domain 1"/>
    <property type="match status" value="1"/>
</dbReference>
<evidence type="ECO:0000256" key="9">
    <source>
        <dbReference type="ARBA" id="ARBA00023004"/>
    </source>
</evidence>
<dbReference type="InterPro" id="IPR020578">
    <property type="entry name" value="Aminotrans_V_PyrdxlP_BS"/>
</dbReference>
<dbReference type="InterPro" id="IPR015421">
    <property type="entry name" value="PyrdxlP-dep_Trfase_major"/>
</dbReference>
<dbReference type="PIRSF" id="PIRSF005572">
    <property type="entry name" value="NifS"/>
    <property type="match status" value="1"/>
</dbReference>
<dbReference type="PANTHER" id="PTHR11601">
    <property type="entry name" value="CYSTEINE DESULFURYLASE FAMILY MEMBER"/>
    <property type="match status" value="1"/>
</dbReference>
<evidence type="ECO:0000256" key="12">
    <source>
        <dbReference type="RuleBase" id="RU004504"/>
    </source>
</evidence>
<dbReference type="SUPFAM" id="SSF53383">
    <property type="entry name" value="PLP-dependent transferases"/>
    <property type="match status" value="1"/>
</dbReference>
<keyword evidence="7" id="KW-0479">Metal-binding</keyword>
<sequence length="378" mass="39916">MIYLDYQATTPLAPEAREAMLPYLGDLFGNPHSPHRMGREAAAAVEVARERILVALTGGAPKDMAAGRLVFTSGATEALNWTIKGCFAKLGGARPRIVTIATEHAAVLDSVRHLERLGAEVVVLPVDLHGQLDLDAARAAIDGRTALVVAMLVNNEIGVIHRIAEIGAHARAVGAVMLCDAVQGFGRVKVPVESCDLIAMSAHKIHGPKGIGALWVREGFAPEPLMHGGAQEGGLRSGTLSPALCAGFGVAADLARQRMVEDADHAYALFRRAREGLGEGWRLNGALARRWYGNLNVRADGLDAGRLIADLRGVALSAGSACASGSGRPSHVLRAIGLSDAEARGSIRLGFGRYTTPDEIDRAMALVNEAVARQRMFA</sequence>
<evidence type="ECO:0000256" key="8">
    <source>
        <dbReference type="ARBA" id="ARBA00022898"/>
    </source>
</evidence>
<dbReference type="PANTHER" id="PTHR11601:SF34">
    <property type="entry name" value="CYSTEINE DESULFURASE"/>
    <property type="match status" value="1"/>
</dbReference>
<gene>
    <name evidence="14" type="ORF">PQ455_06805</name>
</gene>
<name>A0ABY7TQL8_9SPHN</name>
<dbReference type="PROSITE" id="PS00595">
    <property type="entry name" value="AA_TRANSFER_CLASS_5"/>
    <property type="match status" value="1"/>
</dbReference>